<dbReference type="RefSeq" id="WP_233726082.1">
    <property type="nucleotide sequence ID" value="NZ_JAJVCN010000001.1"/>
</dbReference>
<feature type="region of interest" description="Disordered" evidence="1">
    <location>
        <begin position="1"/>
        <end position="30"/>
    </location>
</feature>
<dbReference type="EMBL" id="JAJVCN010000001">
    <property type="protein sequence ID" value="MCE7004586.1"/>
    <property type="molecule type" value="Genomic_DNA"/>
</dbReference>
<gene>
    <name evidence="3" type="ORF">LWC34_17390</name>
</gene>
<dbReference type="InterPro" id="IPR022029">
    <property type="entry name" value="YoaR-like_PG-bd"/>
</dbReference>
<evidence type="ECO:0000259" key="2">
    <source>
        <dbReference type="Pfam" id="PF12229"/>
    </source>
</evidence>
<proteinExistence type="predicted"/>
<name>A0ABS8ZD32_9PSEU</name>
<dbReference type="PANTHER" id="PTHR35788:SF1">
    <property type="entry name" value="EXPORTED PROTEIN"/>
    <property type="match status" value="1"/>
</dbReference>
<dbReference type="InterPro" id="IPR007391">
    <property type="entry name" value="Vancomycin_resist_VanW"/>
</dbReference>
<reference evidence="3 4" key="1">
    <citation type="submission" date="2021-12" db="EMBL/GenBank/DDBJ databases">
        <title>Genome sequence of Kibdelosporangium philippinense ATCC 49844.</title>
        <authorList>
            <person name="Fedorov E.A."/>
            <person name="Omeragic M."/>
            <person name="Shalygina K.F."/>
            <person name="Maclea K.S."/>
        </authorList>
    </citation>
    <scope>NUCLEOTIDE SEQUENCE [LARGE SCALE GENOMIC DNA]</scope>
    <source>
        <strain evidence="3 4">ATCC 49844</strain>
    </source>
</reference>
<feature type="region of interest" description="Disordered" evidence="1">
    <location>
        <begin position="526"/>
        <end position="556"/>
    </location>
</feature>
<accession>A0ABS8ZD32</accession>
<dbReference type="PANTHER" id="PTHR35788">
    <property type="entry name" value="EXPORTED PROTEIN-RELATED"/>
    <property type="match status" value="1"/>
</dbReference>
<evidence type="ECO:0000313" key="4">
    <source>
        <dbReference type="Proteomes" id="UP001521150"/>
    </source>
</evidence>
<dbReference type="Proteomes" id="UP001521150">
    <property type="component" value="Unassembled WGS sequence"/>
</dbReference>
<evidence type="ECO:0000313" key="3">
    <source>
        <dbReference type="EMBL" id="MCE7004586.1"/>
    </source>
</evidence>
<evidence type="ECO:0000256" key="1">
    <source>
        <dbReference type="SAM" id="MobiDB-lite"/>
    </source>
</evidence>
<keyword evidence="4" id="KW-1185">Reference proteome</keyword>
<dbReference type="InterPro" id="IPR052913">
    <property type="entry name" value="Glycopeptide_resist_protein"/>
</dbReference>
<protein>
    <submittedName>
        <fullName evidence="3">VanW family protein</fullName>
    </submittedName>
</protein>
<comment type="caution">
    <text evidence="3">The sequence shown here is derived from an EMBL/GenBank/DDBJ whole genome shotgun (WGS) entry which is preliminary data.</text>
</comment>
<sequence length="590" mass="61506">MAAATDDAGSSAADVQHEDPVEDQSVETVAGEPWWRRPPVITAAALGVLGLLYGLDLLVTAGDVPRGTSVAGMSIGGLSQADAEQKLRDTLAPRLTTQLDVAAADQKGSLTAASAGIDVDWTATVVQAGSQPLSPWTRLVSLFSDTDRDAVVRLDVNAFDKSLAGLRAKVDREVVEGDIRYDATTPVGIEPKAGQKIDAAGAANALLAASLRGGPARLPVVTVTPQATPDGVRAALDGFARQAVSGPATVNGDGRSVTIDPRSIATALTFQPDGTGGLRPSLTKAKLQSLADQLASTEKPGQDARVTFDADKPTVVPGTEGRVIDWDKTLSTLVQALGRADNRTVDAGYTTASAKVTAQDINGLGIKEIIGEFTTKGFAQDSGVNIRVVAAKVNGAVVKPGETFSLNGYTGPRGTAQGYVQAGVIEDGVPAREVGGGISQFATTLFNAGYFGGMTDAGHKEHSFYISRYPGAREATVFQNPDGSSVIDLKFTNESPTGVAIQTIWTPTSITVRLWGTKHVNVESIPGNRHDYVSPPTVTKPPGGPCKASRGQQGFTTSDTRVIRDLSGKELSRTTHTVRYNPQPTVVCSP</sequence>
<dbReference type="Pfam" id="PF04294">
    <property type="entry name" value="VanW"/>
    <property type="match status" value="1"/>
</dbReference>
<dbReference type="Pfam" id="PF12229">
    <property type="entry name" value="PG_binding_4"/>
    <property type="match status" value="1"/>
</dbReference>
<feature type="domain" description="YoaR-like putative peptidoglycan binding" evidence="2">
    <location>
        <begin position="275"/>
        <end position="345"/>
    </location>
</feature>
<feature type="compositionally biased region" description="Low complexity" evidence="1">
    <location>
        <begin position="1"/>
        <end position="14"/>
    </location>
</feature>
<organism evidence="3 4">
    <name type="scientific">Kibdelosporangium philippinense</name>
    <dbReference type="NCBI Taxonomy" id="211113"/>
    <lineage>
        <taxon>Bacteria</taxon>
        <taxon>Bacillati</taxon>
        <taxon>Actinomycetota</taxon>
        <taxon>Actinomycetes</taxon>
        <taxon>Pseudonocardiales</taxon>
        <taxon>Pseudonocardiaceae</taxon>
        <taxon>Kibdelosporangium</taxon>
    </lineage>
</organism>